<comment type="cofactor">
    <cofactor evidence="18 19">
        <name>K(+)</name>
        <dbReference type="ChEBI" id="CHEBI:29103"/>
    </cofactor>
    <text evidence="18 19">Binds 1 potassium ion per subunit.</text>
</comment>
<keyword evidence="7 17" id="KW-0067">ATP-binding</keyword>
<keyword evidence="10 17" id="KW-0520">NAD</keyword>
<comment type="caution">
    <text evidence="18">Lacks conserved residue(s) required for the propagation of feature annotation.</text>
</comment>
<comment type="similarity">
    <text evidence="3 19">In the N-terminal section; belongs to the NnrE/AIBP family.</text>
</comment>
<comment type="similarity">
    <text evidence="18">Belongs to the NnrE/AIBP family.</text>
</comment>
<dbReference type="InterPro" id="IPR036652">
    <property type="entry name" value="YjeF_N_dom_sf"/>
</dbReference>
<dbReference type="RefSeq" id="WP_009452497.1">
    <property type="nucleotide sequence ID" value="NZ_AMSI01000019.1"/>
</dbReference>
<dbReference type="InterPro" id="IPR030677">
    <property type="entry name" value="Nnr"/>
</dbReference>
<keyword evidence="9 18" id="KW-0630">Potassium</keyword>
<comment type="catalytic activity">
    <reaction evidence="1 18 19">
        <text>(6R)-NADHX = (6S)-NADHX</text>
        <dbReference type="Rhea" id="RHEA:32215"/>
        <dbReference type="ChEBI" id="CHEBI:64074"/>
        <dbReference type="ChEBI" id="CHEBI:64075"/>
        <dbReference type="EC" id="5.1.99.6"/>
    </reaction>
</comment>
<dbReference type="Pfam" id="PF03853">
    <property type="entry name" value="YjeF_N"/>
    <property type="match status" value="1"/>
</dbReference>
<dbReference type="Pfam" id="PF01256">
    <property type="entry name" value="Carb_kinase"/>
    <property type="match status" value="1"/>
</dbReference>
<evidence type="ECO:0000256" key="7">
    <source>
        <dbReference type="ARBA" id="ARBA00022840"/>
    </source>
</evidence>
<evidence type="ECO:0000313" key="22">
    <source>
        <dbReference type="EMBL" id="EKF40319.1"/>
    </source>
</evidence>
<keyword evidence="11 18" id="KW-0413">Isomerase</keyword>
<feature type="binding site" evidence="18">
    <location>
        <position position="58"/>
    </location>
    <ligand>
        <name>K(+)</name>
        <dbReference type="ChEBI" id="CHEBI:29103"/>
    </ligand>
</feature>
<dbReference type="GO" id="GO:0052856">
    <property type="term" value="F:NAD(P)HX epimerase activity"/>
    <property type="evidence" value="ECO:0007669"/>
    <property type="project" value="UniProtKB-UniRule"/>
</dbReference>
<keyword evidence="22" id="KW-0808">Transferase</keyword>
<dbReference type="GO" id="GO:0016301">
    <property type="term" value="F:kinase activity"/>
    <property type="evidence" value="ECO:0007669"/>
    <property type="project" value="UniProtKB-KW"/>
</dbReference>
<feature type="binding site" evidence="18">
    <location>
        <begin position="121"/>
        <end position="127"/>
    </location>
    <ligand>
        <name>(6S)-NADPHX</name>
        <dbReference type="ChEBI" id="CHEBI:64076"/>
    </ligand>
</feature>
<dbReference type="PANTHER" id="PTHR12592">
    <property type="entry name" value="ATP-DEPENDENT (S)-NAD(P)H-HYDRATE DEHYDRATASE FAMILY MEMBER"/>
    <property type="match status" value="1"/>
</dbReference>
<sequence length="499" mass="51448">MEILTSAEMGRTDRRAIAKGPYDGYGLMRNAGASVVDEILARFAEVHGVDVLCGPGNNGGDGYVVARLLHERGLDVRVFASAPPRQGSDAALAARDCSVRPEPLSVFRATRERLVVDALFGAGLSKEIGGPEAEAIGSTQAAGCPVVAVDLPSGVSGDSGAILGAAFSATLTVTFFRAKPGHFLYPGRERCGAIVVADIGIAPTVIEGAGIKLWENGPHVWRSDFPSPSSQMHKYTRGHVAVFSGGASATGAARLSARAVARIGAGAVTMLSPSSALLVNAAHLTSIMLQRADTLADVETFVANRRPAAALLGPGFGVGETARLFALFLLGRRKGDLKGVVLDADAITSFAEEPRSLLERMVDGEMPELVLTPHAAEFERLFPDIAADRSLSKVERARAAALQASAVVLLKGADTVVAAPDGRAVINANGTPYLATAGSGDVLAGIIAGLIAQSMPVFEAAAAATWLHAEAGRLFGPGLIAEDLPELLPEVLSGLLGAS</sequence>
<dbReference type="EC" id="4.2.1.136" evidence="19"/>
<evidence type="ECO:0000259" key="20">
    <source>
        <dbReference type="PROSITE" id="PS51383"/>
    </source>
</evidence>
<evidence type="ECO:0000256" key="3">
    <source>
        <dbReference type="ARBA" id="ARBA00006001"/>
    </source>
</evidence>
<dbReference type="Gene3D" id="3.40.50.10260">
    <property type="entry name" value="YjeF N-terminal domain"/>
    <property type="match status" value="1"/>
</dbReference>
<dbReference type="eggNOG" id="COG0063">
    <property type="taxonomic scope" value="Bacteria"/>
</dbReference>
<comment type="similarity">
    <text evidence="17">Belongs to the NnrD/CARKD family.</text>
</comment>
<dbReference type="GO" id="GO:0110051">
    <property type="term" value="P:metabolite repair"/>
    <property type="evidence" value="ECO:0007669"/>
    <property type="project" value="TreeGrafter"/>
</dbReference>
<comment type="function">
    <text evidence="17">Catalyzes the dehydration of the S-form of NAD(P)HX at the expense of ADP, which is converted to AMP. Together with NAD(P)HX epimerase, which catalyzes the epimerization of the S- and R-forms, the enzyme allows the repair of both epimers of NAD(P)HX, a damaged form of NAD(P)H that is a result of enzymatic or heat-dependent hydration.</text>
</comment>
<feature type="binding site" evidence="17">
    <location>
        <position position="374"/>
    </location>
    <ligand>
        <name>(6S)-NADPHX</name>
        <dbReference type="ChEBI" id="CHEBI:64076"/>
    </ligand>
</feature>
<evidence type="ECO:0000256" key="12">
    <source>
        <dbReference type="ARBA" id="ARBA00023239"/>
    </source>
</evidence>
<keyword evidence="22" id="KW-0418">Kinase</keyword>
<evidence type="ECO:0000256" key="1">
    <source>
        <dbReference type="ARBA" id="ARBA00000013"/>
    </source>
</evidence>
<dbReference type="NCBIfam" id="TIGR00197">
    <property type="entry name" value="yjeF_nterm"/>
    <property type="match status" value="1"/>
</dbReference>
<keyword evidence="6 17" id="KW-0547">Nucleotide-binding</keyword>
<evidence type="ECO:0000256" key="14">
    <source>
        <dbReference type="ARBA" id="ARBA00025153"/>
    </source>
</evidence>
<dbReference type="InterPro" id="IPR029056">
    <property type="entry name" value="Ribokinase-like"/>
</dbReference>
<dbReference type="CDD" id="cd01171">
    <property type="entry name" value="YXKO-related"/>
    <property type="match status" value="1"/>
</dbReference>
<gene>
    <name evidence="17" type="primary">nnrD</name>
    <name evidence="18" type="synonym">nnrE</name>
    <name evidence="22" type="ORF">NA8A_21366</name>
</gene>
<evidence type="ECO:0000256" key="10">
    <source>
        <dbReference type="ARBA" id="ARBA00023027"/>
    </source>
</evidence>
<feature type="binding site" evidence="18">
    <location>
        <begin position="57"/>
        <end position="61"/>
    </location>
    <ligand>
        <name>(6S)-NADPHX</name>
        <dbReference type="ChEBI" id="CHEBI:64076"/>
    </ligand>
</feature>
<keyword evidence="12 17" id="KW-0456">Lyase</keyword>
<evidence type="ECO:0000256" key="11">
    <source>
        <dbReference type="ARBA" id="ARBA00023235"/>
    </source>
</evidence>
<evidence type="ECO:0000256" key="5">
    <source>
        <dbReference type="ARBA" id="ARBA00022723"/>
    </source>
</evidence>
<reference evidence="22 23" key="1">
    <citation type="journal article" date="2012" name="J. Bacteriol.">
        <title>Genome Sequence of Nitratireductor indicus Type Strain C115.</title>
        <authorList>
            <person name="Lai Q."/>
            <person name="Li G."/>
            <person name="Yu Z."/>
            <person name="Shao Z."/>
        </authorList>
    </citation>
    <scope>NUCLEOTIDE SEQUENCE [LARGE SCALE GENOMIC DNA]</scope>
    <source>
        <strain evidence="22 23">C115</strain>
    </source>
</reference>
<evidence type="ECO:0000259" key="21">
    <source>
        <dbReference type="PROSITE" id="PS51385"/>
    </source>
</evidence>
<evidence type="ECO:0000256" key="13">
    <source>
        <dbReference type="ARBA" id="ARBA00023268"/>
    </source>
</evidence>
<keyword evidence="5 18" id="KW-0479">Metal-binding</keyword>
<feature type="domain" description="YjeF C-terminal" evidence="20">
    <location>
        <begin position="217"/>
        <end position="495"/>
    </location>
</feature>
<dbReference type="InterPro" id="IPR004443">
    <property type="entry name" value="YjeF_N_dom"/>
</dbReference>
<evidence type="ECO:0000256" key="2">
    <source>
        <dbReference type="ARBA" id="ARBA00000909"/>
    </source>
</evidence>
<proteinExistence type="inferred from homology"/>
<evidence type="ECO:0000256" key="9">
    <source>
        <dbReference type="ARBA" id="ARBA00022958"/>
    </source>
</evidence>
<protein>
    <recommendedName>
        <fullName evidence="19">Bifunctional NAD(P)H-hydrate repair enzyme</fullName>
    </recommendedName>
    <alternativeName>
        <fullName evidence="19">Nicotinamide nucleotide repair protein</fullName>
    </alternativeName>
    <domain>
        <recommendedName>
            <fullName evidence="19">ADP-dependent (S)-NAD(P)H-hydrate dehydratase</fullName>
            <ecNumber evidence="19">4.2.1.136</ecNumber>
        </recommendedName>
        <alternativeName>
            <fullName evidence="19">ADP-dependent NAD(P)HX dehydratase</fullName>
        </alternativeName>
    </domain>
    <domain>
        <recommendedName>
            <fullName evidence="19">NAD(P)H-hydrate epimerase</fullName>
            <ecNumber evidence="19">5.1.99.6</ecNumber>
        </recommendedName>
    </domain>
</protein>
<dbReference type="Proteomes" id="UP000007374">
    <property type="component" value="Unassembled WGS sequence"/>
</dbReference>
<feature type="binding site" evidence="18">
    <location>
        <position position="117"/>
    </location>
    <ligand>
        <name>K(+)</name>
        <dbReference type="ChEBI" id="CHEBI:29103"/>
    </ligand>
</feature>
<dbReference type="PIRSF" id="PIRSF017184">
    <property type="entry name" value="Nnr"/>
    <property type="match status" value="1"/>
</dbReference>
<dbReference type="OrthoDB" id="9806925at2"/>
<dbReference type="EMBL" id="AMSI01000019">
    <property type="protein sequence ID" value="EKF40319.1"/>
    <property type="molecule type" value="Genomic_DNA"/>
</dbReference>
<keyword evidence="13" id="KW-0511">Multifunctional enzyme</keyword>
<feature type="binding site" evidence="18">
    <location>
        <position position="150"/>
    </location>
    <ligand>
        <name>(6S)-NADPHX</name>
        <dbReference type="ChEBI" id="CHEBI:64076"/>
    </ligand>
</feature>
<feature type="binding site" evidence="17">
    <location>
        <position position="252"/>
    </location>
    <ligand>
        <name>(6S)-NADPHX</name>
        <dbReference type="ChEBI" id="CHEBI:64076"/>
    </ligand>
</feature>
<dbReference type="GO" id="GO:0046872">
    <property type="term" value="F:metal ion binding"/>
    <property type="evidence" value="ECO:0007669"/>
    <property type="project" value="UniProtKB-UniRule"/>
</dbReference>
<feature type="binding site" evidence="18">
    <location>
        <position position="153"/>
    </location>
    <ligand>
        <name>K(+)</name>
        <dbReference type="ChEBI" id="CHEBI:29103"/>
    </ligand>
</feature>
<dbReference type="SUPFAM" id="SSF53613">
    <property type="entry name" value="Ribokinase-like"/>
    <property type="match status" value="1"/>
</dbReference>
<feature type="binding site" evidence="17">
    <location>
        <position position="440"/>
    </location>
    <ligand>
        <name>AMP</name>
        <dbReference type="ChEBI" id="CHEBI:456215"/>
    </ligand>
</feature>
<dbReference type="GO" id="GO:0052855">
    <property type="term" value="F:ADP-dependent NAD(P)H-hydrate dehydratase activity"/>
    <property type="evidence" value="ECO:0007669"/>
    <property type="project" value="UniProtKB-UniRule"/>
</dbReference>
<dbReference type="HAMAP" id="MF_01965">
    <property type="entry name" value="NADHX_dehydratase"/>
    <property type="match status" value="1"/>
</dbReference>
<dbReference type="AlphaFoldDB" id="K2NR35"/>
<dbReference type="EC" id="5.1.99.6" evidence="19"/>
<dbReference type="InterPro" id="IPR017953">
    <property type="entry name" value="Carbohydrate_kinase_pred_CS"/>
</dbReference>
<dbReference type="GO" id="GO:0005524">
    <property type="term" value="F:ATP binding"/>
    <property type="evidence" value="ECO:0007669"/>
    <property type="project" value="UniProtKB-UniRule"/>
</dbReference>
<feature type="binding site" evidence="17">
    <location>
        <position position="315"/>
    </location>
    <ligand>
        <name>(6S)-NADPHX</name>
        <dbReference type="ChEBI" id="CHEBI:64076"/>
    </ligand>
</feature>
<comment type="function">
    <text evidence="14 19">Bifunctional enzyme that catalyzes the epimerization of the S- and R-forms of NAD(P)HX and the dehydration of the S-form of NAD(P)HX at the expense of ADP, which is converted to AMP. This allows the repair of both epimers of NAD(P)HX, a damaged form of NAD(P)H that is a result of enzymatic or heat-dependent hydration.</text>
</comment>
<dbReference type="Gene3D" id="3.40.1190.20">
    <property type="match status" value="1"/>
</dbReference>
<keyword evidence="8 17" id="KW-0521">NADP</keyword>
<dbReference type="eggNOG" id="COG0062">
    <property type="taxonomic scope" value="Bacteria"/>
</dbReference>
<dbReference type="PROSITE" id="PS01050">
    <property type="entry name" value="YJEF_C_2"/>
    <property type="match status" value="1"/>
</dbReference>
<evidence type="ECO:0000256" key="19">
    <source>
        <dbReference type="PIRNR" id="PIRNR017184"/>
    </source>
</evidence>
<keyword evidence="23" id="KW-1185">Reference proteome</keyword>
<evidence type="ECO:0000256" key="6">
    <source>
        <dbReference type="ARBA" id="ARBA00022741"/>
    </source>
</evidence>
<dbReference type="HAMAP" id="MF_01966">
    <property type="entry name" value="NADHX_epimerase"/>
    <property type="match status" value="1"/>
</dbReference>
<evidence type="ECO:0000256" key="18">
    <source>
        <dbReference type="HAMAP-Rule" id="MF_01966"/>
    </source>
</evidence>
<dbReference type="NCBIfam" id="TIGR00196">
    <property type="entry name" value="yjeF_cterm"/>
    <property type="match status" value="1"/>
</dbReference>
<feature type="binding site" evidence="17">
    <location>
        <begin position="411"/>
        <end position="415"/>
    </location>
    <ligand>
        <name>AMP</name>
        <dbReference type="ChEBI" id="CHEBI:456215"/>
    </ligand>
</feature>
<organism evidence="22 23">
    <name type="scientific">Nitratireductor indicus C115</name>
    <dbReference type="NCBI Taxonomy" id="1231190"/>
    <lineage>
        <taxon>Bacteria</taxon>
        <taxon>Pseudomonadati</taxon>
        <taxon>Pseudomonadota</taxon>
        <taxon>Alphaproteobacteria</taxon>
        <taxon>Hyphomicrobiales</taxon>
        <taxon>Phyllobacteriaceae</taxon>
        <taxon>Nitratireductor</taxon>
    </lineage>
</organism>
<comment type="catalytic activity">
    <reaction evidence="15 17 19">
        <text>(6S)-NADHX + ADP = AMP + phosphate + NADH + H(+)</text>
        <dbReference type="Rhea" id="RHEA:32223"/>
        <dbReference type="ChEBI" id="CHEBI:15378"/>
        <dbReference type="ChEBI" id="CHEBI:43474"/>
        <dbReference type="ChEBI" id="CHEBI:57945"/>
        <dbReference type="ChEBI" id="CHEBI:64074"/>
        <dbReference type="ChEBI" id="CHEBI:456215"/>
        <dbReference type="ChEBI" id="CHEBI:456216"/>
        <dbReference type="EC" id="4.2.1.136"/>
    </reaction>
</comment>
<dbReference type="PATRIC" id="fig|1231190.3.peg.4415"/>
<evidence type="ECO:0000256" key="8">
    <source>
        <dbReference type="ARBA" id="ARBA00022857"/>
    </source>
</evidence>
<evidence type="ECO:0000256" key="4">
    <source>
        <dbReference type="ARBA" id="ARBA00009524"/>
    </source>
</evidence>
<dbReference type="PROSITE" id="PS51385">
    <property type="entry name" value="YJEF_N"/>
    <property type="match status" value="1"/>
</dbReference>
<dbReference type="GO" id="GO:0046496">
    <property type="term" value="P:nicotinamide nucleotide metabolic process"/>
    <property type="evidence" value="ECO:0007669"/>
    <property type="project" value="UniProtKB-UniRule"/>
</dbReference>
<evidence type="ECO:0000256" key="17">
    <source>
        <dbReference type="HAMAP-Rule" id="MF_01965"/>
    </source>
</evidence>
<accession>K2NR35</accession>
<feature type="domain" description="YjeF N-terminal" evidence="21">
    <location>
        <begin position="9"/>
        <end position="207"/>
    </location>
</feature>
<comment type="subunit">
    <text evidence="17">Homotetramer.</text>
</comment>
<dbReference type="PROSITE" id="PS51383">
    <property type="entry name" value="YJEF_C_3"/>
    <property type="match status" value="1"/>
</dbReference>
<dbReference type="STRING" id="721133.SAMN05216176_11842"/>
<dbReference type="SUPFAM" id="SSF64153">
    <property type="entry name" value="YjeF N-terminal domain-like"/>
    <property type="match status" value="1"/>
</dbReference>
<evidence type="ECO:0000256" key="15">
    <source>
        <dbReference type="ARBA" id="ARBA00048238"/>
    </source>
</evidence>
<comment type="function">
    <text evidence="18">Catalyzes the epimerization of the S- and R-forms of NAD(P)HX, a damaged form of NAD(P)H that is a result of enzymatic or heat-dependent hydration. This is a prerequisite for the S-specific NAD(P)H-hydrate dehydratase to allow the repair of both epimers of NAD(P)HX.</text>
</comment>
<comment type="caution">
    <text evidence="22">The sequence shown here is derived from an EMBL/GenBank/DDBJ whole genome shotgun (WGS) entry which is preliminary data.</text>
</comment>
<comment type="catalytic activity">
    <reaction evidence="16 17 19">
        <text>(6S)-NADPHX + ADP = AMP + phosphate + NADPH + H(+)</text>
        <dbReference type="Rhea" id="RHEA:32235"/>
        <dbReference type="ChEBI" id="CHEBI:15378"/>
        <dbReference type="ChEBI" id="CHEBI:43474"/>
        <dbReference type="ChEBI" id="CHEBI:57783"/>
        <dbReference type="ChEBI" id="CHEBI:64076"/>
        <dbReference type="ChEBI" id="CHEBI:456215"/>
        <dbReference type="ChEBI" id="CHEBI:456216"/>
        <dbReference type="EC" id="4.2.1.136"/>
    </reaction>
</comment>
<comment type="cofactor">
    <cofactor evidence="17">
        <name>Mg(2+)</name>
        <dbReference type="ChEBI" id="CHEBI:18420"/>
    </cofactor>
</comment>
<dbReference type="PANTHER" id="PTHR12592:SF0">
    <property type="entry name" value="ATP-DEPENDENT (S)-NAD(P)H-HYDRATE DEHYDRATASE"/>
    <property type="match status" value="1"/>
</dbReference>
<comment type="similarity">
    <text evidence="4 19">In the C-terminal section; belongs to the NnrD/CARKD family.</text>
</comment>
<evidence type="ECO:0000313" key="23">
    <source>
        <dbReference type="Proteomes" id="UP000007374"/>
    </source>
</evidence>
<feature type="binding site" evidence="17">
    <location>
        <position position="441"/>
    </location>
    <ligand>
        <name>(6S)-NADPHX</name>
        <dbReference type="ChEBI" id="CHEBI:64076"/>
    </ligand>
</feature>
<name>K2NR35_9HYPH</name>
<comment type="catalytic activity">
    <reaction evidence="2 18 19">
        <text>(6R)-NADPHX = (6S)-NADPHX</text>
        <dbReference type="Rhea" id="RHEA:32227"/>
        <dbReference type="ChEBI" id="CHEBI:64076"/>
        <dbReference type="ChEBI" id="CHEBI:64077"/>
        <dbReference type="EC" id="5.1.99.6"/>
    </reaction>
</comment>
<evidence type="ECO:0000256" key="16">
    <source>
        <dbReference type="ARBA" id="ARBA00049209"/>
    </source>
</evidence>
<dbReference type="InterPro" id="IPR000631">
    <property type="entry name" value="CARKD"/>
</dbReference>